<evidence type="ECO:0000313" key="2">
    <source>
        <dbReference type="EMBL" id="OEJ64385.1"/>
    </source>
</evidence>
<keyword evidence="3" id="KW-1185">Reference proteome</keyword>
<dbReference type="Pfam" id="PF04972">
    <property type="entry name" value="BON"/>
    <property type="match status" value="2"/>
</dbReference>
<sequence length="206" mass="21947">MALNSLVLRGAAAATLLAVGLGTASCGPVGVVIGAGAGAGIAAYQERGIDGVARDVALSSRILGEFARTDHHIFTNISVEVYESRALLTGQVKTEQERADAVRLAWSVAGVEDVINEIHVTQDGGILDTARDTWITTQLEAKLTFDERILAINYVIETVGGTVYLLGIAQDDAELQRVKDHARSIDYVQRIVSHVRVKDQLPKAGS</sequence>
<dbReference type="Proteomes" id="UP000095347">
    <property type="component" value="Unassembled WGS sequence"/>
</dbReference>
<feature type="domain" description="BON" evidence="1">
    <location>
        <begin position="54"/>
        <end position="122"/>
    </location>
</feature>
<reference evidence="3" key="1">
    <citation type="submission" date="2016-07" db="EMBL/GenBank/DDBJ databases">
        <authorList>
            <person name="Florea S."/>
            <person name="Webb J.S."/>
            <person name="Jaromczyk J."/>
            <person name="Schardl C.L."/>
        </authorList>
    </citation>
    <scope>NUCLEOTIDE SEQUENCE [LARGE SCALE GENOMIC DNA]</scope>
    <source>
        <strain evidence="3">MV-1</strain>
    </source>
</reference>
<organism evidence="2 3">
    <name type="scientific">Magnetovibrio blakemorei</name>
    <dbReference type="NCBI Taxonomy" id="28181"/>
    <lineage>
        <taxon>Bacteria</taxon>
        <taxon>Pseudomonadati</taxon>
        <taxon>Pseudomonadota</taxon>
        <taxon>Alphaproteobacteria</taxon>
        <taxon>Rhodospirillales</taxon>
        <taxon>Magnetovibrionaceae</taxon>
        <taxon>Magnetovibrio</taxon>
    </lineage>
</organism>
<dbReference type="InterPro" id="IPR007055">
    <property type="entry name" value="BON_dom"/>
</dbReference>
<dbReference type="PROSITE" id="PS50914">
    <property type="entry name" value="BON"/>
    <property type="match status" value="2"/>
</dbReference>
<name>A0A1E5Q3N1_9PROT</name>
<dbReference type="Gene3D" id="3.30.1340.30">
    <property type="match status" value="1"/>
</dbReference>
<dbReference type="PANTHER" id="PTHR34606">
    <property type="entry name" value="BON DOMAIN-CONTAINING PROTEIN"/>
    <property type="match status" value="1"/>
</dbReference>
<dbReference type="InterPro" id="IPR051686">
    <property type="entry name" value="Lipoprotein_DolP"/>
</dbReference>
<protein>
    <recommendedName>
        <fullName evidence="1">BON domain-containing protein</fullName>
    </recommendedName>
</protein>
<feature type="domain" description="BON" evidence="1">
    <location>
        <begin position="131"/>
        <end position="199"/>
    </location>
</feature>
<dbReference type="OrthoDB" id="8479706at2"/>
<accession>A0A1E5Q3N1</accession>
<dbReference type="AlphaFoldDB" id="A0A1E5Q3N1"/>
<dbReference type="STRING" id="28181.BEN30_16360"/>
<dbReference type="EMBL" id="MCGG01000071">
    <property type="protein sequence ID" value="OEJ64385.1"/>
    <property type="molecule type" value="Genomic_DNA"/>
</dbReference>
<proteinExistence type="predicted"/>
<dbReference type="RefSeq" id="WP_069959238.1">
    <property type="nucleotide sequence ID" value="NZ_MCGG01000071.1"/>
</dbReference>
<dbReference type="InterPro" id="IPR014004">
    <property type="entry name" value="Transpt-assoc_nodulatn_dom_bac"/>
</dbReference>
<evidence type="ECO:0000313" key="3">
    <source>
        <dbReference type="Proteomes" id="UP000095347"/>
    </source>
</evidence>
<evidence type="ECO:0000259" key="1">
    <source>
        <dbReference type="PROSITE" id="PS50914"/>
    </source>
</evidence>
<dbReference type="PANTHER" id="PTHR34606:SF15">
    <property type="entry name" value="BON DOMAIN-CONTAINING PROTEIN"/>
    <property type="match status" value="1"/>
</dbReference>
<gene>
    <name evidence="2" type="ORF">BEN30_16360</name>
</gene>
<dbReference type="SMART" id="SM00749">
    <property type="entry name" value="BON"/>
    <property type="match status" value="2"/>
</dbReference>
<comment type="caution">
    <text evidence="2">The sequence shown here is derived from an EMBL/GenBank/DDBJ whole genome shotgun (WGS) entry which is preliminary data.</text>
</comment>